<feature type="compositionally biased region" description="Basic and acidic residues" evidence="1">
    <location>
        <begin position="1"/>
        <end position="13"/>
    </location>
</feature>
<name>A0ABN8ZEP3_RANTA</name>
<proteinExistence type="predicted"/>
<feature type="compositionally biased region" description="Low complexity" evidence="1">
    <location>
        <begin position="40"/>
        <end position="50"/>
    </location>
</feature>
<evidence type="ECO:0000313" key="2">
    <source>
        <dbReference type="EMBL" id="CAI9172372.1"/>
    </source>
</evidence>
<organism evidence="2 3">
    <name type="scientific">Rangifer tarandus platyrhynchus</name>
    <name type="common">Svalbard reindeer</name>
    <dbReference type="NCBI Taxonomy" id="3082113"/>
    <lineage>
        <taxon>Eukaryota</taxon>
        <taxon>Metazoa</taxon>
        <taxon>Chordata</taxon>
        <taxon>Craniata</taxon>
        <taxon>Vertebrata</taxon>
        <taxon>Euteleostomi</taxon>
        <taxon>Mammalia</taxon>
        <taxon>Eutheria</taxon>
        <taxon>Laurasiatheria</taxon>
        <taxon>Artiodactyla</taxon>
        <taxon>Ruminantia</taxon>
        <taxon>Pecora</taxon>
        <taxon>Cervidae</taxon>
        <taxon>Odocoileinae</taxon>
        <taxon>Rangifer</taxon>
    </lineage>
</organism>
<evidence type="ECO:0000313" key="3">
    <source>
        <dbReference type="Proteomes" id="UP001176941"/>
    </source>
</evidence>
<dbReference type="EMBL" id="OX459968">
    <property type="protein sequence ID" value="CAI9172372.1"/>
    <property type="molecule type" value="Genomic_DNA"/>
</dbReference>
<accession>A0ABN8ZEP3</accession>
<protein>
    <submittedName>
        <fullName evidence="2">Uncharacterized protein</fullName>
    </submittedName>
</protein>
<gene>
    <name evidence="2" type="ORF">MRATA1EN1_LOCUS21334</name>
</gene>
<reference evidence="2" key="1">
    <citation type="submission" date="2023-04" db="EMBL/GenBank/DDBJ databases">
        <authorList>
            <consortium name="ELIXIR-Norway"/>
        </authorList>
    </citation>
    <scope>NUCLEOTIDE SEQUENCE [LARGE SCALE GENOMIC DNA]</scope>
</reference>
<keyword evidence="3" id="KW-1185">Reference proteome</keyword>
<dbReference type="Proteomes" id="UP001176941">
    <property type="component" value="Chromosome 32"/>
</dbReference>
<feature type="region of interest" description="Disordered" evidence="1">
    <location>
        <begin position="1"/>
        <end position="59"/>
    </location>
</feature>
<evidence type="ECO:0000256" key="1">
    <source>
        <dbReference type="SAM" id="MobiDB-lite"/>
    </source>
</evidence>
<sequence>MGDPRGNRGDPNFREANAAAGSGRQVPAQRTRTRGPAGCPNRSPSPSGPSRGDRAEDGPAALGFLSATLSAAAPSLAARPAANHWLRRPYFTWPALGQ</sequence>